<evidence type="ECO:0000256" key="1">
    <source>
        <dbReference type="ARBA" id="ARBA00023015"/>
    </source>
</evidence>
<dbReference type="InterPro" id="IPR050109">
    <property type="entry name" value="HTH-type_TetR-like_transc_reg"/>
</dbReference>
<sequence>MTLRAVARRVGITPPSIHRHFADPATVMLVVIQRGFEELDSIPDAALDAAPGDPRSRLFTICSTYLEFADRYPGRYRTMFGGIWKRELRSSSVTQHDLHAIGQASKELLADAVGRCAAAGISTSTDPWADSAALWMGLHGLAHQRSAVTGNYWWPPDIAERLVVSLARLTEDRGPPPGRSRRVAIDGPLRVCGGRCRRYGSGPVGESGVQSVAGPDAQRRVLPRGASTPRVALIPARSRRRRGSVRPGC</sequence>
<dbReference type="InterPro" id="IPR025996">
    <property type="entry name" value="MT1864/Rv1816-like_C"/>
</dbReference>
<dbReference type="InterPro" id="IPR036271">
    <property type="entry name" value="Tet_transcr_reg_TetR-rel_C_sf"/>
</dbReference>
<dbReference type="Pfam" id="PF13305">
    <property type="entry name" value="TetR_C_33"/>
    <property type="match status" value="1"/>
</dbReference>
<evidence type="ECO:0000259" key="5">
    <source>
        <dbReference type="PROSITE" id="PS50977"/>
    </source>
</evidence>
<dbReference type="PANTHER" id="PTHR30055:SF234">
    <property type="entry name" value="HTH-TYPE TRANSCRIPTIONAL REGULATOR BETI"/>
    <property type="match status" value="1"/>
</dbReference>
<keyword evidence="2 4" id="KW-0238">DNA-binding</keyword>
<keyword evidence="3" id="KW-0804">Transcription</keyword>
<feature type="domain" description="HTH tetR-type" evidence="5">
    <location>
        <begin position="1"/>
        <end position="39"/>
    </location>
</feature>
<gene>
    <name evidence="6" type="ORF">ACFO4E_03700</name>
</gene>
<dbReference type="EMBL" id="JBHSFQ010000002">
    <property type="protein sequence ID" value="MFC4560958.1"/>
    <property type="molecule type" value="Genomic_DNA"/>
</dbReference>
<dbReference type="SUPFAM" id="SSF48498">
    <property type="entry name" value="Tetracyclin repressor-like, C-terminal domain"/>
    <property type="match status" value="1"/>
</dbReference>
<dbReference type="SUPFAM" id="SSF46689">
    <property type="entry name" value="Homeodomain-like"/>
    <property type="match status" value="1"/>
</dbReference>
<dbReference type="Proteomes" id="UP001595923">
    <property type="component" value="Unassembled WGS sequence"/>
</dbReference>
<name>A0ABV9DRE0_9ACTN</name>
<comment type="caution">
    <text evidence="6">The sequence shown here is derived from an EMBL/GenBank/DDBJ whole genome shotgun (WGS) entry which is preliminary data.</text>
</comment>
<feature type="DNA-binding region" description="H-T-H motif" evidence="4">
    <location>
        <begin position="2"/>
        <end position="21"/>
    </location>
</feature>
<dbReference type="PANTHER" id="PTHR30055">
    <property type="entry name" value="HTH-TYPE TRANSCRIPTIONAL REGULATOR RUTR"/>
    <property type="match status" value="1"/>
</dbReference>
<evidence type="ECO:0000256" key="4">
    <source>
        <dbReference type="PROSITE-ProRule" id="PRU00335"/>
    </source>
</evidence>
<evidence type="ECO:0000313" key="7">
    <source>
        <dbReference type="Proteomes" id="UP001595923"/>
    </source>
</evidence>
<dbReference type="PROSITE" id="PS50977">
    <property type="entry name" value="HTH_TETR_2"/>
    <property type="match status" value="1"/>
</dbReference>
<evidence type="ECO:0000313" key="6">
    <source>
        <dbReference type="EMBL" id="MFC4560958.1"/>
    </source>
</evidence>
<evidence type="ECO:0000256" key="2">
    <source>
        <dbReference type="ARBA" id="ARBA00023125"/>
    </source>
</evidence>
<protein>
    <submittedName>
        <fullName evidence="6">TetR/AcrR family transcriptional regulator</fullName>
    </submittedName>
</protein>
<dbReference type="InterPro" id="IPR009057">
    <property type="entry name" value="Homeodomain-like_sf"/>
</dbReference>
<keyword evidence="7" id="KW-1185">Reference proteome</keyword>
<evidence type="ECO:0000256" key="3">
    <source>
        <dbReference type="ARBA" id="ARBA00023163"/>
    </source>
</evidence>
<keyword evidence="1" id="KW-0805">Transcription regulation</keyword>
<dbReference type="RefSeq" id="WP_378571535.1">
    <property type="nucleotide sequence ID" value="NZ_JBHSFQ010000002.1"/>
</dbReference>
<organism evidence="6 7">
    <name type="scientific">Nocardiopsis mangrovi</name>
    <dbReference type="NCBI Taxonomy" id="1179818"/>
    <lineage>
        <taxon>Bacteria</taxon>
        <taxon>Bacillati</taxon>
        <taxon>Actinomycetota</taxon>
        <taxon>Actinomycetes</taxon>
        <taxon>Streptosporangiales</taxon>
        <taxon>Nocardiopsidaceae</taxon>
        <taxon>Nocardiopsis</taxon>
    </lineage>
</organism>
<dbReference type="InterPro" id="IPR001647">
    <property type="entry name" value="HTH_TetR"/>
</dbReference>
<reference evidence="7" key="1">
    <citation type="journal article" date="2019" name="Int. J. Syst. Evol. Microbiol.">
        <title>The Global Catalogue of Microorganisms (GCM) 10K type strain sequencing project: providing services to taxonomists for standard genome sequencing and annotation.</title>
        <authorList>
            <consortium name="The Broad Institute Genomics Platform"/>
            <consortium name="The Broad Institute Genome Sequencing Center for Infectious Disease"/>
            <person name="Wu L."/>
            <person name="Ma J."/>
        </authorList>
    </citation>
    <scope>NUCLEOTIDE SEQUENCE [LARGE SCALE GENOMIC DNA]</scope>
    <source>
        <strain evidence="7">XZYJ18</strain>
    </source>
</reference>
<accession>A0ABV9DRE0</accession>
<proteinExistence type="predicted"/>
<dbReference type="Gene3D" id="1.10.357.10">
    <property type="entry name" value="Tetracycline Repressor, domain 2"/>
    <property type="match status" value="1"/>
</dbReference>